<proteinExistence type="predicted"/>
<dbReference type="EMBL" id="PJOS01000013">
    <property type="protein sequence ID" value="PKT73235.1"/>
    <property type="molecule type" value="Genomic_DNA"/>
</dbReference>
<evidence type="ECO:0000313" key="1">
    <source>
        <dbReference type="EMBL" id="PKT73235.1"/>
    </source>
</evidence>
<dbReference type="Pfam" id="PF19692">
    <property type="entry name" value="DUF6193"/>
    <property type="match status" value="1"/>
</dbReference>
<evidence type="ECO:0000313" key="2">
    <source>
        <dbReference type="Proteomes" id="UP000236178"/>
    </source>
</evidence>
<dbReference type="Proteomes" id="UP000236178">
    <property type="component" value="Unassembled WGS sequence"/>
</dbReference>
<gene>
    <name evidence="1" type="ORF">CW362_09880</name>
</gene>
<comment type="caution">
    <text evidence="1">The sequence shown here is derived from an EMBL/GenBank/DDBJ whole genome shotgun (WGS) entry which is preliminary data.</text>
</comment>
<dbReference type="RefSeq" id="WP_103549007.1">
    <property type="nucleotide sequence ID" value="NZ_KZ626852.1"/>
</dbReference>
<name>A0A2I0STI9_9ACTN</name>
<accession>A0A2I0STI9</accession>
<dbReference type="InterPro" id="IPR045682">
    <property type="entry name" value="DUF6193"/>
</dbReference>
<keyword evidence="2" id="KW-1185">Reference proteome</keyword>
<dbReference type="AlphaFoldDB" id="A0A2I0STI9"/>
<dbReference type="OrthoDB" id="3378006at2"/>
<protein>
    <submittedName>
        <fullName evidence="1">Uncharacterized protein</fullName>
    </submittedName>
</protein>
<sequence length="140" mass="15472">MPDTAEARRHGSAAIVEAQWLSLQLAWQWKRDVHEIRSPGRPCPGIVPLLKAAAAASRLRRLYPFTSHFALLFSSRTGYPWTVQAGSVEPLRNGSFRVRRRDPSAVIGEVETAEEAVDLVVGLLPADFEPVITVPTDSRT</sequence>
<reference evidence="1 2" key="1">
    <citation type="submission" date="2017-12" db="EMBL/GenBank/DDBJ databases">
        <title>Streptomyces populusis sp. nov., a novel endophytic actinobacterium isolated from stems of Populus adenopoda Maxim.</title>
        <authorList>
            <person name="Wang Z."/>
        </authorList>
    </citation>
    <scope>NUCLEOTIDE SEQUENCE [LARGE SCALE GENOMIC DNA]</scope>
    <source>
        <strain evidence="1 2">A249</strain>
    </source>
</reference>
<organism evidence="1 2">
    <name type="scientific">Streptomyces populi</name>
    <dbReference type="NCBI Taxonomy" id="2058924"/>
    <lineage>
        <taxon>Bacteria</taxon>
        <taxon>Bacillati</taxon>
        <taxon>Actinomycetota</taxon>
        <taxon>Actinomycetes</taxon>
        <taxon>Kitasatosporales</taxon>
        <taxon>Streptomycetaceae</taxon>
        <taxon>Streptomyces</taxon>
    </lineage>
</organism>